<organism evidence="8 9">
    <name type="scientific">Shimia marina</name>
    <dbReference type="NCBI Taxonomy" id="321267"/>
    <lineage>
        <taxon>Bacteria</taxon>
        <taxon>Pseudomonadati</taxon>
        <taxon>Pseudomonadota</taxon>
        <taxon>Alphaproteobacteria</taxon>
        <taxon>Rhodobacterales</taxon>
        <taxon>Roseobacteraceae</taxon>
    </lineage>
</organism>
<dbReference type="Gene3D" id="3.10.20.30">
    <property type="match status" value="1"/>
</dbReference>
<gene>
    <name evidence="8" type="ORF">SHM7688_02218</name>
</gene>
<evidence type="ECO:0000256" key="6">
    <source>
        <dbReference type="ARBA" id="ARBA00034078"/>
    </source>
</evidence>
<reference evidence="8 9" key="1">
    <citation type="submission" date="2015-09" db="EMBL/GenBank/DDBJ databases">
        <authorList>
            <consortium name="Swine Surveillance"/>
        </authorList>
    </citation>
    <scope>NUCLEOTIDE SEQUENCE [LARGE SCALE GENOMIC DNA]</scope>
    <source>
        <strain evidence="8 9">CECT 7688</strain>
    </source>
</reference>
<dbReference type="InterPro" id="IPR001041">
    <property type="entry name" value="2Fe-2S_ferredoxin-type"/>
</dbReference>
<keyword evidence="5" id="KW-0411">Iron-sulfur</keyword>
<keyword evidence="4" id="KW-0408">Iron</keyword>
<dbReference type="CDD" id="cd00207">
    <property type="entry name" value="fer2"/>
    <property type="match status" value="1"/>
</dbReference>
<proteinExistence type="inferred from homology"/>
<dbReference type="STRING" id="321267.SHM7688_02218"/>
<accession>A0A0P1EQN2</accession>
<sequence>MVKVIFIEASGNRIEAEGSVGDSVMQVAVAAGVEAISADCGGACACGTCHCVMSEDWFARLPAPQSDEVDMLEFVIDPQKNSRLSCQVTLSDAMEGIEIQVPASQI</sequence>
<keyword evidence="9" id="KW-1185">Reference proteome</keyword>
<dbReference type="GO" id="GO:0051537">
    <property type="term" value="F:2 iron, 2 sulfur cluster binding"/>
    <property type="evidence" value="ECO:0007669"/>
    <property type="project" value="UniProtKB-KW"/>
</dbReference>
<evidence type="ECO:0000313" key="8">
    <source>
        <dbReference type="EMBL" id="CUH52771.1"/>
    </source>
</evidence>
<dbReference type="EMBL" id="CYPW01000024">
    <property type="protein sequence ID" value="CUH52771.1"/>
    <property type="molecule type" value="Genomic_DNA"/>
</dbReference>
<dbReference type="InterPro" id="IPR001055">
    <property type="entry name" value="Adrenodoxin-like"/>
</dbReference>
<dbReference type="Proteomes" id="UP000054823">
    <property type="component" value="Unassembled WGS sequence"/>
</dbReference>
<dbReference type="RefSeq" id="WP_058239977.1">
    <property type="nucleotide sequence ID" value="NZ_CYPW01000024.1"/>
</dbReference>
<evidence type="ECO:0000259" key="7">
    <source>
        <dbReference type="PROSITE" id="PS51085"/>
    </source>
</evidence>
<evidence type="ECO:0000256" key="2">
    <source>
        <dbReference type="ARBA" id="ARBA00022714"/>
    </source>
</evidence>
<dbReference type="SUPFAM" id="SSF54292">
    <property type="entry name" value="2Fe-2S ferredoxin-like"/>
    <property type="match status" value="1"/>
</dbReference>
<dbReference type="GO" id="GO:0046872">
    <property type="term" value="F:metal ion binding"/>
    <property type="evidence" value="ECO:0007669"/>
    <property type="project" value="UniProtKB-KW"/>
</dbReference>
<dbReference type="PANTHER" id="PTHR23426:SF65">
    <property type="entry name" value="FERREDOXIN-2, MITOCHONDRIAL"/>
    <property type="match status" value="1"/>
</dbReference>
<comment type="similarity">
    <text evidence="1">Belongs to the adrenodoxin/putidaredoxin family.</text>
</comment>
<dbReference type="InterPro" id="IPR012675">
    <property type="entry name" value="Beta-grasp_dom_sf"/>
</dbReference>
<dbReference type="GO" id="GO:0009055">
    <property type="term" value="F:electron transfer activity"/>
    <property type="evidence" value="ECO:0007669"/>
    <property type="project" value="TreeGrafter"/>
</dbReference>
<dbReference type="InterPro" id="IPR036010">
    <property type="entry name" value="2Fe-2S_ferredoxin-like_sf"/>
</dbReference>
<keyword evidence="3" id="KW-0479">Metal-binding</keyword>
<dbReference type="Pfam" id="PF00111">
    <property type="entry name" value="Fer2"/>
    <property type="match status" value="1"/>
</dbReference>
<feature type="domain" description="2Fe-2S ferredoxin-type" evidence="7">
    <location>
        <begin position="1"/>
        <end position="105"/>
    </location>
</feature>
<dbReference type="OrthoDB" id="9799640at2"/>
<keyword evidence="2" id="KW-0001">2Fe-2S</keyword>
<dbReference type="GO" id="GO:0140647">
    <property type="term" value="P:P450-containing electron transport chain"/>
    <property type="evidence" value="ECO:0007669"/>
    <property type="project" value="InterPro"/>
</dbReference>
<dbReference type="PANTHER" id="PTHR23426">
    <property type="entry name" value="FERREDOXIN/ADRENODOXIN"/>
    <property type="match status" value="1"/>
</dbReference>
<dbReference type="PROSITE" id="PS51085">
    <property type="entry name" value="2FE2S_FER_2"/>
    <property type="match status" value="1"/>
</dbReference>
<dbReference type="PRINTS" id="PR00355">
    <property type="entry name" value="ADRENODOXIN"/>
</dbReference>
<dbReference type="AlphaFoldDB" id="A0A0P1EQN2"/>
<comment type="cofactor">
    <cofactor evidence="6">
        <name>[2Fe-2S] cluster</name>
        <dbReference type="ChEBI" id="CHEBI:190135"/>
    </cofactor>
</comment>
<evidence type="ECO:0000256" key="4">
    <source>
        <dbReference type="ARBA" id="ARBA00023004"/>
    </source>
</evidence>
<evidence type="ECO:0000256" key="3">
    <source>
        <dbReference type="ARBA" id="ARBA00022723"/>
    </source>
</evidence>
<name>A0A0P1EQN2_9RHOB</name>
<evidence type="ECO:0000256" key="5">
    <source>
        <dbReference type="ARBA" id="ARBA00023014"/>
    </source>
</evidence>
<protein>
    <submittedName>
        <fullName evidence="8">Ferredoxin VI</fullName>
    </submittedName>
</protein>
<evidence type="ECO:0000313" key="9">
    <source>
        <dbReference type="Proteomes" id="UP000054823"/>
    </source>
</evidence>
<evidence type="ECO:0000256" key="1">
    <source>
        <dbReference type="ARBA" id="ARBA00010914"/>
    </source>
</evidence>